<name>A0A9D1L3G1_9BACT</name>
<dbReference type="InterPro" id="IPR023299">
    <property type="entry name" value="ATPase_P-typ_cyto_dom_N"/>
</dbReference>
<dbReference type="GO" id="GO:0019829">
    <property type="term" value="F:ATPase-coupled monoatomic cation transmembrane transporter activity"/>
    <property type="evidence" value="ECO:0007669"/>
    <property type="project" value="InterPro"/>
</dbReference>
<dbReference type="Gene3D" id="3.40.50.1000">
    <property type="entry name" value="HAD superfamily/HAD-like"/>
    <property type="match status" value="1"/>
</dbReference>
<keyword evidence="8" id="KW-0067">ATP-binding</keyword>
<dbReference type="GO" id="GO:0016887">
    <property type="term" value="F:ATP hydrolysis activity"/>
    <property type="evidence" value="ECO:0007669"/>
    <property type="project" value="InterPro"/>
</dbReference>
<dbReference type="Pfam" id="PF00122">
    <property type="entry name" value="E1-E2_ATPase"/>
    <property type="match status" value="1"/>
</dbReference>
<comment type="caution">
    <text evidence="10">The sequence shown here is derived from an EMBL/GenBank/DDBJ whole genome shotgun (WGS) entry which is preliminary data.</text>
</comment>
<evidence type="ECO:0000256" key="3">
    <source>
        <dbReference type="ARBA" id="ARBA00022692"/>
    </source>
</evidence>
<accession>A0A9D1L3G1</accession>
<dbReference type="InterPro" id="IPR018303">
    <property type="entry name" value="ATPase_P-typ_P_site"/>
</dbReference>
<dbReference type="SUPFAM" id="SSF56784">
    <property type="entry name" value="HAD-like"/>
    <property type="match status" value="1"/>
</dbReference>
<dbReference type="NCBIfam" id="TIGR01494">
    <property type="entry name" value="ATPase_P-type"/>
    <property type="match status" value="1"/>
</dbReference>
<feature type="transmembrane region" description="Helical" evidence="8">
    <location>
        <begin position="6"/>
        <end position="23"/>
    </location>
</feature>
<dbReference type="Gene3D" id="3.40.1110.10">
    <property type="entry name" value="Calcium-transporting ATPase, cytoplasmic domain N"/>
    <property type="match status" value="1"/>
</dbReference>
<dbReference type="SFLD" id="SFLDS00003">
    <property type="entry name" value="Haloacid_Dehalogenase"/>
    <property type="match status" value="1"/>
</dbReference>
<gene>
    <name evidence="10" type="primary">cadA</name>
    <name evidence="10" type="ORF">IAD49_03790</name>
</gene>
<dbReference type="PANTHER" id="PTHR48085:SF5">
    <property type="entry name" value="CADMIUM_ZINC-TRANSPORTING ATPASE HMA4-RELATED"/>
    <property type="match status" value="1"/>
</dbReference>
<evidence type="ECO:0000256" key="4">
    <source>
        <dbReference type="ARBA" id="ARBA00022723"/>
    </source>
</evidence>
<feature type="domain" description="P-type ATPase A" evidence="9">
    <location>
        <begin position="111"/>
        <end position="211"/>
    </location>
</feature>
<evidence type="ECO:0000256" key="6">
    <source>
        <dbReference type="ARBA" id="ARBA00022989"/>
    </source>
</evidence>
<keyword evidence="8" id="KW-1003">Cell membrane</keyword>
<dbReference type="InterPro" id="IPR023214">
    <property type="entry name" value="HAD_sf"/>
</dbReference>
<dbReference type="GO" id="GO:0005524">
    <property type="term" value="F:ATP binding"/>
    <property type="evidence" value="ECO:0007669"/>
    <property type="project" value="UniProtKB-UniRule"/>
</dbReference>
<keyword evidence="8" id="KW-0547">Nucleotide-binding</keyword>
<evidence type="ECO:0000259" key="9">
    <source>
        <dbReference type="Pfam" id="PF00122"/>
    </source>
</evidence>
<proteinExistence type="inferred from homology"/>
<comment type="similarity">
    <text evidence="2 8">Belongs to the cation transport ATPase (P-type) (TC 3.A.3) family. Type IB subfamily.</text>
</comment>
<dbReference type="NCBIfam" id="TIGR01525">
    <property type="entry name" value="ATPase-IB_hvy"/>
    <property type="match status" value="1"/>
</dbReference>
<dbReference type="PRINTS" id="PR00119">
    <property type="entry name" value="CATATPASE"/>
</dbReference>
<dbReference type="InterPro" id="IPR001757">
    <property type="entry name" value="P_typ_ATPase"/>
</dbReference>
<evidence type="ECO:0000256" key="7">
    <source>
        <dbReference type="ARBA" id="ARBA00023136"/>
    </source>
</evidence>
<keyword evidence="3 8" id="KW-0812">Transmembrane</keyword>
<feature type="transmembrane region" description="Helical" evidence="8">
    <location>
        <begin position="61"/>
        <end position="87"/>
    </location>
</feature>
<reference evidence="10" key="2">
    <citation type="journal article" date="2021" name="PeerJ">
        <title>Extensive microbial diversity within the chicken gut microbiome revealed by metagenomics and culture.</title>
        <authorList>
            <person name="Gilroy R."/>
            <person name="Ravi A."/>
            <person name="Getino M."/>
            <person name="Pursley I."/>
            <person name="Horton D.L."/>
            <person name="Alikhan N.F."/>
            <person name="Baker D."/>
            <person name="Gharbi K."/>
            <person name="Hall N."/>
            <person name="Watson M."/>
            <person name="Adriaenssens E.M."/>
            <person name="Foster-Nyarko E."/>
            <person name="Jarju S."/>
            <person name="Secka A."/>
            <person name="Antonio M."/>
            <person name="Oren A."/>
            <person name="Chaudhuri R.R."/>
            <person name="La Ragione R."/>
            <person name="Hildebrand F."/>
            <person name="Pallen M.J."/>
        </authorList>
    </citation>
    <scope>NUCLEOTIDE SEQUENCE</scope>
    <source>
        <strain evidence="10">CHK197-8231</strain>
    </source>
</reference>
<comment type="subcellular location">
    <subcellularLocation>
        <location evidence="8">Cell membrane</location>
    </subcellularLocation>
    <subcellularLocation>
        <location evidence="1">Membrane</location>
        <topology evidence="1">Multi-pass membrane protein</topology>
    </subcellularLocation>
</comment>
<dbReference type="GO" id="GO:0015086">
    <property type="term" value="F:cadmium ion transmembrane transporter activity"/>
    <property type="evidence" value="ECO:0007669"/>
    <property type="project" value="TreeGrafter"/>
</dbReference>
<keyword evidence="4 8" id="KW-0479">Metal-binding</keyword>
<dbReference type="PANTHER" id="PTHR48085">
    <property type="entry name" value="CADMIUM/ZINC-TRANSPORTING ATPASE HMA2-RELATED"/>
    <property type="match status" value="1"/>
</dbReference>
<dbReference type="InterPro" id="IPR051014">
    <property type="entry name" value="Cation_Transport_ATPase_IB"/>
</dbReference>
<dbReference type="InterPro" id="IPR023298">
    <property type="entry name" value="ATPase_P-typ_TM_dom_sf"/>
</dbReference>
<evidence type="ECO:0000313" key="10">
    <source>
        <dbReference type="EMBL" id="HIU22685.1"/>
    </source>
</evidence>
<keyword evidence="5" id="KW-1278">Translocase</keyword>
<protein>
    <submittedName>
        <fullName evidence="10">Cadmium-translocating P-type ATPase</fullName>
    </submittedName>
</protein>
<dbReference type="InterPro" id="IPR036412">
    <property type="entry name" value="HAD-like_sf"/>
</dbReference>
<dbReference type="Gene3D" id="2.70.150.10">
    <property type="entry name" value="Calcium-transporting ATPase, cytoplasmic transduction domain A"/>
    <property type="match status" value="1"/>
</dbReference>
<organism evidence="10 11">
    <name type="scientific">Candidatus Fimihabitans intestinipullorum</name>
    <dbReference type="NCBI Taxonomy" id="2840820"/>
    <lineage>
        <taxon>Bacteria</taxon>
        <taxon>Bacillati</taxon>
        <taxon>Mycoplasmatota</taxon>
        <taxon>Mycoplasmatota incertae sedis</taxon>
        <taxon>Candidatus Fimihabitans</taxon>
    </lineage>
</organism>
<dbReference type="InterPro" id="IPR044492">
    <property type="entry name" value="P_typ_ATPase_HD_dom"/>
</dbReference>
<dbReference type="InterPro" id="IPR027256">
    <property type="entry name" value="P-typ_ATPase_IB"/>
</dbReference>
<dbReference type="Pfam" id="PF00702">
    <property type="entry name" value="Hydrolase"/>
    <property type="match status" value="1"/>
</dbReference>
<dbReference type="GO" id="GO:0005886">
    <property type="term" value="C:plasma membrane"/>
    <property type="evidence" value="ECO:0007669"/>
    <property type="project" value="UniProtKB-SubCell"/>
</dbReference>
<feature type="transmembrane region" description="Helical" evidence="8">
    <location>
        <begin position="256"/>
        <end position="281"/>
    </location>
</feature>
<dbReference type="PROSITE" id="PS00154">
    <property type="entry name" value="ATPASE_E1_E2"/>
    <property type="match status" value="1"/>
</dbReference>
<reference evidence="10" key="1">
    <citation type="submission" date="2020-10" db="EMBL/GenBank/DDBJ databases">
        <authorList>
            <person name="Gilroy R."/>
        </authorList>
    </citation>
    <scope>NUCLEOTIDE SEQUENCE</scope>
    <source>
        <strain evidence="10">CHK197-8231</strain>
    </source>
</reference>
<dbReference type="SUPFAM" id="SSF81665">
    <property type="entry name" value="Calcium ATPase, transmembrane domain M"/>
    <property type="match status" value="1"/>
</dbReference>
<sequence>MKNKQLLRILISAIFFALGFILGSFDTISFICFIISYLVIGYDILWKAIKNCFHLELFDEAFLMTIATIGAFCIGEFPEGVAVMLFFQIGEYIQDIAMNRSRKSITHLMELKVDMATVVRGGNEKNVAAEEVKIDEVIVVRPGEKIPLDGVVLEGSSNLDTMSLTGESKPLSVRENDVVLSGGINMDRLLKIKVTSTFENSTVSKILKMMEEIDQNKATTEKFITRFSKVYTPIVVILALFLAIVPSIIVGNPSEWVYRALVFLVISCPCALVLSIPLGFFCGIGKSSKYGILVKNSEAMEKISKIDTIVFDKTGTLTEGKFKVNQIRSEFLKESELLKIAAYAEYYSNHPIALSIKQVYRDEIDESQISDYQEVPGQGIKVKIGSDEVLAGNEEMLKKANLPIPEEDAIGTIVYFVINGKYVGNILISDEIKEDSYSLVEKLKQVGVQHFAVLSGDHESIVSSVCKKLGIAEYHSRLLPIDKVEYLKKLEKTSKNPVAFVGDGMNDALVLASADVGISLGGIGSDAAIEASDMVLMNDRISLIAKAIQISKKTQNIIWQNIIFAISIKVLVLILGSLGIANIWSAVFSDVGVTVLAIMNSIRILK</sequence>
<feature type="transmembrane region" description="Helical" evidence="8">
    <location>
        <begin position="557"/>
        <end position="577"/>
    </location>
</feature>
<evidence type="ECO:0000256" key="2">
    <source>
        <dbReference type="ARBA" id="ARBA00006024"/>
    </source>
</evidence>
<evidence type="ECO:0000256" key="8">
    <source>
        <dbReference type="RuleBase" id="RU362081"/>
    </source>
</evidence>
<evidence type="ECO:0000256" key="5">
    <source>
        <dbReference type="ARBA" id="ARBA00022967"/>
    </source>
</evidence>
<keyword evidence="6 8" id="KW-1133">Transmembrane helix</keyword>
<dbReference type="InterPro" id="IPR059000">
    <property type="entry name" value="ATPase_P-type_domA"/>
</dbReference>
<dbReference type="GO" id="GO:0046872">
    <property type="term" value="F:metal ion binding"/>
    <property type="evidence" value="ECO:0007669"/>
    <property type="project" value="UniProtKB-KW"/>
</dbReference>
<keyword evidence="7 8" id="KW-0472">Membrane</keyword>
<dbReference type="AlphaFoldDB" id="A0A9D1L3G1"/>
<evidence type="ECO:0000313" key="11">
    <source>
        <dbReference type="Proteomes" id="UP000824087"/>
    </source>
</evidence>
<dbReference type="SUPFAM" id="SSF81653">
    <property type="entry name" value="Calcium ATPase, transduction domain A"/>
    <property type="match status" value="1"/>
</dbReference>
<dbReference type="Proteomes" id="UP000824087">
    <property type="component" value="Unassembled WGS sequence"/>
</dbReference>
<dbReference type="NCBIfam" id="TIGR01512">
    <property type="entry name" value="ATPase-IB2_Cd"/>
    <property type="match status" value="1"/>
</dbReference>
<dbReference type="SFLD" id="SFLDF00027">
    <property type="entry name" value="p-type_atpase"/>
    <property type="match status" value="1"/>
</dbReference>
<dbReference type="InterPro" id="IPR008250">
    <property type="entry name" value="ATPase_P-typ_transduc_dom_A_sf"/>
</dbReference>
<dbReference type="SFLD" id="SFLDG00002">
    <property type="entry name" value="C1.7:_P-type_atpase_like"/>
    <property type="match status" value="1"/>
</dbReference>
<dbReference type="EMBL" id="DVML01000022">
    <property type="protein sequence ID" value="HIU22685.1"/>
    <property type="molecule type" value="Genomic_DNA"/>
</dbReference>
<evidence type="ECO:0000256" key="1">
    <source>
        <dbReference type="ARBA" id="ARBA00004141"/>
    </source>
</evidence>
<feature type="transmembrane region" description="Helical" evidence="8">
    <location>
        <begin position="230"/>
        <end position="250"/>
    </location>
</feature>
<feature type="transmembrane region" description="Helical" evidence="8">
    <location>
        <begin position="583"/>
        <end position="602"/>
    </location>
</feature>